<dbReference type="GO" id="GO:0004190">
    <property type="term" value="F:aspartic-type endopeptidase activity"/>
    <property type="evidence" value="ECO:0007669"/>
    <property type="project" value="UniProtKB-KW"/>
</dbReference>
<evidence type="ECO:0000313" key="11">
    <source>
        <dbReference type="Proteomes" id="UP000192501"/>
    </source>
</evidence>
<sequence>MLSKDVKFEWSKKEDNIIFKIWEELKTMKIYFPDYSKEFDLYTDASDYVIGGILLQENRIVKIFSHKLSHYQRKYNIMEKELLAIILSLKDFRNIILCYKIKLHTDNKNITYLGKGDTKRLQR</sequence>
<protein>
    <submittedName>
        <fullName evidence="10">POL3</fullName>
    </submittedName>
</protein>
<keyword evidence="2" id="KW-0808">Transferase</keyword>
<keyword evidence="7" id="KW-0378">Hydrolase</keyword>
<dbReference type="Gene3D" id="3.10.20.370">
    <property type="match status" value="1"/>
</dbReference>
<evidence type="ECO:0000256" key="1">
    <source>
        <dbReference type="ARBA" id="ARBA00022670"/>
    </source>
</evidence>
<name>A0A1X0QJW3_9MICR</name>
<dbReference type="AlphaFoldDB" id="A0A1X0QJW3"/>
<dbReference type="InterPro" id="IPR041373">
    <property type="entry name" value="RT_RNaseH"/>
</dbReference>
<dbReference type="Proteomes" id="UP000192501">
    <property type="component" value="Unassembled WGS sequence"/>
</dbReference>
<dbReference type="VEuPathDB" id="MicrosporidiaDB:A0H76_2546"/>
<dbReference type="InterPro" id="IPR051320">
    <property type="entry name" value="Viral_Replic_Matur_Polypro"/>
</dbReference>
<comment type="caution">
    <text evidence="10">The sequence shown here is derived from an EMBL/GenBank/DDBJ whole genome shotgun (WGS) entry which is preliminary data.</text>
</comment>
<evidence type="ECO:0000256" key="6">
    <source>
        <dbReference type="ARBA" id="ARBA00022759"/>
    </source>
</evidence>
<dbReference type="InterPro" id="IPR043502">
    <property type="entry name" value="DNA/RNA_pol_sf"/>
</dbReference>
<dbReference type="EMBL" id="LTAI01000081">
    <property type="protein sequence ID" value="ORD99984.1"/>
    <property type="molecule type" value="Genomic_DNA"/>
</dbReference>
<keyword evidence="5" id="KW-0064">Aspartyl protease</keyword>
<dbReference type="GO" id="GO:0003964">
    <property type="term" value="F:RNA-directed DNA polymerase activity"/>
    <property type="evidence" value="ECO:0007669"/>
    <property type="project" value="UniProtKB-KW"/>
</dbReference>
<keyword evidence="6" id="KW-0255">Endonuclease</keyword>
<evidence type="ECO:0000256" key="5">
    <source>
        <dbReference type="ARBA" id="ARBA00022750"/>
    </source>
</evidence>
<feature type="domain" description="Reverse transcriptase RNase H-like" evidence="9">
    <location>
        <begin position="34"/>
        <end position="123"/>
    </location>
</feature>
<evidence type="ECO:0000313" key="10">
    <source>
        <dbReference type="EMBL" id="ORD99984.1"/>
    </source>
</evidence>
<keyword evidence="1" id="KW-0645">Protease</keyword>
<reference evidence="10 11" key="1">
    <citation type="journal article" date="2017" name="Environ. Microbiol.">
        <title>Decay of the glycolytic pathway and adaptation to intranuclear parasitism within Enterocytozoonidae microsporidia.</title>
        <authorList>
            <person name="Wiredu Boakye D."/>
            <person name="Jaroenlak P."/>
            <person name="Prachumwat A."/>
            <person name="Williams T.A."/>
            <person name="Bateman K.S."/>
            <person name="Itsathitphaisarn O."/>
            <person name="Sritunyalucksana K."/>
            <person name="Paszkiewicz K.H."/>
            <person name="Moore K.A."/>
            <person name="Stentiford G.D."/>
            <person name="Williams B.A."/>
        </authorList>
    </citation>
    <scope>NUCLEOTIDE SEQUENCE [LARGE SCALE GENOMIC DNA]</scope>
    <source>
        <strain evidence="11">canceri</strain>
    </source>
</reference>
<gene>
    <name evidence="10" type="primary">POL3</name>
    <name evidence="10" type="ORF">A0H76_2546</name>
</gene>
<evidence type="ECO:0000259" key="9">
    <source>
        <dbReference type="Pfam" id="PF17917"/>
    </source>
</evidence>
<dbReference type="GO" id="GO:0004519">
    <property type="term" value="F:endonuclease activity"/>
    <property type="evidence" value="ECO:0007669"/>
    <property type="project" value="UniProtKB-KW"/>
</dbReference>
<dbReference type="SUPFAM" id="SSF56672">
    <property type="entry name" value="DNA/RNA polymerases"/>
    <property type="match status" value="1"/>
</dbReference>
<dbReference type="Pfam" id="PF17917">
    <property type="entry name" value="RT_RNaseH"/>
    <property type="match status" value="1"/>
</dbReference>
<evidence type="ECO:0000256" key="7">
    <source>
        <dbReference type="ARBA" id="ARBA00022801"/>
    </source>
</evidence>
<dbReference type="PANTHER" id="PTHR33064:SF37">
    <property type="entry name" value="RIBONUCLEASE H"/>
    <property type="match status" value="1"/>
</dbReference>
<evidence type="ECO:0000256" key="2">
    <source>
        <dbReference type="ARBA" id="ARBA00022679"/>
    </source>
</evidence>
<accession>A0A1X0QJW3</accession>
<keyword evidence="4" id="KW-0540">Nuclease</keyword>
<evidence type="ECO:0000256" key="3">
    <source>
        <dbReference type="ARBA" id="ARBA00022695"/>
    </source>
</evidence>
<proteinExistence type="predicted"/>
<keyword evidence="8" id="KW-0695">RNA-directed DNA polymerase</keyword>
<keyword evidence="3" id="KW-0548">Nucleotidyltransferase</keyword>
<evidence type="ECO:0000256" key="8">
    <source>
        <dbReference type="ARBA" id="ARBA00022918"/>
    </source>
</evidence>
<dbReference type="PANTHER" id="PTHR33064">
    <property type="entry name" value="POL PROTEIN"/>
    <property type="match status" value="1"/>
</dbReference>
<dbReference type="GO" id="GO:0006508">
    <property type="term" value="P:proteolysis"/>
    <property type="evidence" value="ECO:0007669"/>
    <property type="project" value="UniProtKB-KW"/>
</dbReference>
<organism evidence="10 11">
    <name type="scientific">Hepatospora eriocheir</name>
    <dbReference type="NCBI Taxonomy" id="1081669"/>
    <lineage>
        <taxon>Eukaryota</taxon>
        <taxon>Fungi</taxon>
        <taxon>Fungi incertae sedis</taxon>
        <taxon>Microsporidia</taxon>
        <taxon>Hepatosporidae</taxon>
        <taxon>Hepatospora</taxon>
    </lineage>
</organism>
<evidence type="ECO:0000256" key="4">
    <source>
        <dbReference type="ARBA" id="ARBA00022722"/>
    </source>
</evidence>